<feature type="domain" description="Calcineurin-like phosphoesterase" evidence="1">
    <location>
        <begin position="53"/>
        <end position="243"/>
    </location>
</feature>
<dbReference type="InterPro" id="IPR051918">
    <property type="entry name" value="STPP_CPPED1"/>
</dbReference>
<dbReference type="Gene3D" id="3.60.21.10">
    <property type="match status" value="1"/>
</dbReference>
<dbReference type="AlphaFoldDB" id="A0A9W5X5J4"/>
<keyword evidence="4" id="KW-1185">Reference proteome</keyword>
<dbReference type="EMBL" id="BMJD01000016">
    <property type="protein sequence ID" value="GGB44296.1"/>
    <property type="molecule type" value="Genomic_DNA"/>
</dbReference>
<dbReference type="Pfam" id="PF22888">
    <property type="entry name" value="FIMAH"/>
    <property type="match status" value="1"/>
</dbReference>
<dbReference type="InterPro" id="IPR013783">
    <property type="entry name" value="Ig-like_fold"/>
</dbReference>
<reference evidence="3" key="2">
    <citation type="submission" date="2020-09" db="EMBL/GenBank/DDBJ databases">
        <authorList>
            <person name="Sun Q."/>
            <person name="Zhou Y."/>
        </authorList>
    </citation>
    <scope>NUCLEOTIDE SEQUENCE</scope>
    <source>
        <strain evidence="3">CGMCC 1.15454</strain>
    </source>
</reference>
<evidence type="ECO:0000259" key="1">
    <source>
        <dbReference type="Pfam" id="PF00149"/>
    </source>
</evidence>
<dbReference type="GO" id="GO:0016787">
    <property type="term" value="F:hydrolase activity"/>
    <property type="evidence" value="ECO:0007669"/>
    <property type="project" value="InterPro"/>
</dbReference>
<evidence type="ECO:0000313" key="3">
    <source>
        <dbReference type="EMBL" id="GGB44296.1"/>
    </source>
</evidence>
<dbReference type="InterPro" id="IPR004843">
    <property type="entry name" value="Calcineurin-like_PHP"/>
</dbReference>
<dbReference type="SUPFAM" id="SSF56300">
    <property type="entry name" value="Metallo-dependent phosphatases"/>
    <property type="match status" value="1"/>
</dbReference>
<dbReference type="Pfam" id="PF00149">
    <property type="entry name" value="Metallophos"/>
    <property type="match status" value="1"/>
</dbReference>
<dbReference type="Gene3D" id="2.60.40.10">
    <property type="entry name" value="Immunoglobulins"/>
    <property type="match status" value="1"/>
</dbReference>
<sequence>MFKVFCKKLNILIFATVLVIGLGITTLSWGAQVAASGESEFDAEEEPNLVFPVISDTQVGGEREELRNFNNAFKQLNSLAPKQDAFVFIGDETEHGYEEEYDDWMSVFNNHIQPQAEQLIGIGNHEYQNNSSVEESKQRFLDKTGMDSLYYNKVINDYNFIMLGEESGYFYSKDQVEWLGKQLNKAEQRDPEKPIFVFLHHGIKDTTYGTDDWYIDDDNQKLLRDTLEQYPQVILMAGHTHYPISDPRSIYQKDYTTVNTGSVAYMWTEPGYLQGEVPETEVSNGLLVEVYDDRVVINRRSFTANDWIGDPWVIETAGNNKEHFKYTNDRDPENPYFEDDATITVNQNETTTSGLNIAFTQATDNLLTHSYKVTAKNQKTGEVENEFKAFSEYYEAQIPDPLELPVDNLQPATTYDISIRAIDAFGNMSKNTLATTASTQVEDVAGMKNLVEQFNKNGEFKNKQTFRALKIHLDAVEHYKKQDKSNKAVKHMKGFKLLVQQQKNDELISEKTYNAFKMNADYLLEKWQ</sequence>
<dbReference type="RefSeq" id="WP_188725168.1">
    <property type="nucleotide sequence ID" value="NZ_BMJD01000016.1"/>
</dbReference>
<gene>
    <name evidence="3" type="ORF">GCM10011409_22330</name>
</gene>
<organism evidence="3 4">
    <name type="scientific">Lentibacillus populi</name>
    <dbReference type="NCBI Taxonomy" id="1827502"/>
    <lineage>
        <taxon>Bacteria</taxon>
        <taxon>Bacillati</taxon>
        <taxon>Bacillota</taxon>
        <taxon>Bacilli</taxon>
        <taxon>Bacillales</taxon>
        <taxon>Bacillaceae</taxon>
        <taxon>Lentibacillus</taxon>
    </lineage>
</organism>
<comment type="caution">
    <text evidence="3">The sequence shown here is derived from an EMBL/GenBank/DDBJ whole genome shotgun (WGS) entry which is preliminary data.</text>
</comment>
<reference evidence="3" key="1">
    <citation type="journal article" date="2014" name="Int. J. Syst. Evol. Microbiol.">
        <title>Complete genome sequence of Corynebacterium casei LMG S-19264T (=DSM 44701T), isolated from a smear-ripened cheese.</title>
        <authorList>
            <consortium name="US DOE Joint Genome Institute (JGI-PGF)"/>
            <person name="Walter F."/>
            <person name="Albersmeier A."/>
            <person name="Kalinowski J."/>
            <person name="Ruckert C."/>
        </authorList>
    </citation>
    <scope>NUCLEOTIDE SEQUENCE</scope>
    <source>
        <strain evidence="3">CGMCC 1.15454</strain>
    </source>
</reference>
<accession>A0A9W5X5J4</accession>
<name>A0A9W5X5J4_9BACI</name>
<dbReference type="InterPro" id="IPR054470">
    <property type="entry name" value="FIMAH_dom"/>
</dbReference>
<evidence type="ECO:0000313" key="4">
    <source>
        <dbReference type="Proteomes" id="UP000621492"/>
    </source>
</evidence>
<feature type="domain" description="FIMAH" evidence="2">
    <location>
        <begin position="444"/>
        <end position="525"/>
    </location>
</feature>
<evidence type="ECO:0000259" key="2">
    <source>
        <dbReference type="Pfam" id="PF22888"/>
    </source>
</evidence>
<proteinExistence type="predicted"/>
<evidence type="ECO:0008006" key="5">
    <source>
        <dbReference type="Google" id="ProtNLM"/>
    </source>
</evidence>
<dbReference type="PANTHER" id="PTHR43143:SF1">
    <property type="entry name" value="SERINE_THREONINE-PROTEIN PHOSPHATASE CPPED1"/>
    <property type="match status" value="1"/>
</dbReference>
<dbReference type="PANTHER" id="PTHR43143">
    <property type="entry name" value="METALLOPHOSPHOESTERASE, CALCINEURIN SUPERFAMILY"/>
    <property type="match status" value="1"/>
</dbReference>
<protein>
    <recommendedName>
        <fullName evidence="5">Fibronectin type-III domain-containing protein</fullName>
    </recommendedName>
</protein>
<dbReference type="Proteomes" id="UP000621492">
    <property type="component" value="Unassembled WGS sequence"/>
</dbReference>
<dbReference type="InterPro" id="IPR029052">
    <property type="entry name" value="Metallo-depent_PP-like"/>
</dbReference>